<proteinExistence type="predicted"/>
<feature type="non-terminal residue" evidence="2">
    <location>
        <position position="221"/>
    </location>
</feature>
<dbReference type="Proteomes" id="UP000789831">
    <property type="component" value="Unassembled WGS sequence"/>
</dbReference>
<dbReference type="Gene3D" id="1.25.40.10">
    <property type="entry name" value="Tetratricopeptide repeat domain"/>
    <property type="match status" value="1"/>
</dbReference>
<dbReference type="SMART" id="SM00671">
    <property type="entry name" value="SEL1"/>
    <property type="match status" value="2"/>
</dbReference>
<gene>
    <name evidence="2" type="ORF">AGERDE_LOCUS2257</name>
</gene>
<evidence type="ECO:0000313" key="3">
    <source>
        <dbReference type="Proteomes" id="UP000789831"/>
    </source>
</evidence>
<dbReference type="OrthoDB" id="272077at2759"/>
<protein>
    <submittedName>
        <fullName evidence="2">11548_t:CDS:1</fullName>
    </submittedName>
</protein>
<evidence type="ECO:0000256" key="1">
    <source>
        <dbReference type="SAM" id="MobiDB-lite"/>
    </source>
</evidence>
<reference evidence="2" key="1">
    <citation type="submission" date="2021-06" db="EMBL/GenBank/DDBJ databases">
        <authorList>
            <person name="Kallberg Y."/>
            <person name="Tangrot J."/>
            <person name="Rosling A."/>
        </authorList>
    </citation>
    <scope>NUCLEOTIDE SEQUENCE</scope>
    <source>
        <strain evidence="2">MT106</strain>
    </source>
</reference>
<feature type="region of interest" description="Disordered" evidence="1">
    <location>
        <begin position="1"/>
        <end position="45"/>
    </location>
</feature>
<dbReference type="SUPFAM" id="SSF81901">
    <property type="entry name" value="HCP-like"/>
    <property type="match status" value="1"/>
</dbReference>
<dbReference type="EMBL" id="CAJVPL010000182">
    <property type="protein sequence ID" value="CAG8461163.1"/>
    <property type="molecule type" value="Genomic_DNA"/>
</dbReference>
<accession>A0A9N8Z118</accession>
<organism evidence="2 3">
    <name type="scientific">Ambispora gerdemannii</name>
    <dbReference type="NCBI Taxonomy" id="144530"/>
    <lineage>
        <taxon>Eukaryota</taxon>
        <taxon>Fungi</taxon>
        <taxon>Fungi incertae sedis</taxon>
        <taxon>Mucoromycota</taxon>
        <taxon>Glomeromycotina</taxon>
        <taxon>Glomeromycetes</taxon>
        <taxon>Archaeosporales</taxon>
        <taxon>Ambisporaceae</taxon>
        <taxon>Ambispora</taxon>
    </lineage>
</organism>
<name>A0A9N8Z118_9GLOM</name>
<evidence type="ECO:0000313" key="2">
    <source>
        <dbReference type="EMBL" id="CAG8461163.1"/>
    </source>
</evidence>
<feature type="compositionally biased region" description="Basic residues" evidence="1">
    <location>
        <begin position="1"/>
        <end position="15"/>
    </location>
</feature>
<keyword evidence="3" id="KW-1185">Reference proteome</keyword>
<comment type="caution">
    <text evidence="2">The sequence shown here is derived from an EMBL/GenBank/DDBJ whole genome shotgun (WGS) entry which is preliminary data.</text>
</comment>
<dbReference type="InterPro" id="IPR006597">
    <property type="entry name" value="Sel1-like"/>
</dbReference>
<dbReference type="Pfam" id="PF08238">
    <property type="entry name" value="Sel1"/>
    <property type="match status" value="2"/>
</dbReference>
<dbReference type="InterPro" id="IPR011990">
    <property type="entry name" value="TPR-like_helical_dom_sf"/>
</dbReference>
<dbReference type="AlphaFoldDB" id="A0A9N8Z118"/>
<sequence length="221" mass="25079">MGAVKSRLHISSLKKQKSEKTNSRINKISESTRKKTSSKNETVKLKHSEAIAPPDFATIRSKSLIHEEWELCTTFQSSPPTIHQIIDSLLNIVNHLNIYFGADKLLVREITKWIYKHDNIEPWKIIEFLETEISPTSTTITGEKPKYISLLAFLYFLGIGTTVNYKESKRLYEIAAGMNDGVAQCQLGTFLYFGIECEADYDLAFRFFMKCADQGIATGQA</sequence>